<comment type="caution">
    <text evidence="2">The sequence shown here is derived from an EMBL/GenBank/DDBJ whole genome shotgun (WGS) entry which is preliminary data.</text>
</comment>
<protein>
    <recommendedName>
        <fullName evidence="1">Spermatogenesis-associated protein 20-like TRX domain-containing protein</fullName>
    </recommendedName>
</protein>
<dbReference type="Pfam" id="PF03190">
    <property type="entry name" value="Thioredox_DsbH"/>
    <property type="match status" value="1"/>
</dbReference>
<feature type="domain" description="Spermatogenesis-associated protein 20-like TRX" evidence="1">
    <location>
        <begin position="29"/>
        <end position="130"/>
    </location>
</feature>
<keyword evidence="3" id="KW-1185">Reference proteome</keyword>
<dbReference type="RefSeq" id="WP_151754526.1">
    <property type="nucleotide sequence ID" value="NZ_BKZW01000001.1"/>
</dbReference>
<sequence length="535" mass="60925">MSGNVIADSSWSFAPIPPVFRFSSRPNQAHTIHWRAWGKAAFDEAIQADKPIFLLISSLWCQGCQLMDETTLSEPRVIEVLNADYISIRVDSDLRPDINQRYNQNGWPSVLFLSSEGEVFWGGVYIPATKLLYYLGYIRRYYVAHRDDLSWQVQLLQDQRHTRVLPQILRENTLRALLPEEQQDLNALPAAAAEILRELYDPEQGGFTIHSYLKFPHPEALELFLLLKKPEDVERVCYSLTQMRDGGLWDIEGGGFFRYSTAGDWSMPHTEKMLNENAAMLHLLLLTAQFTGDQQWIELSRQLITYIDTTLWQPDTGAFSGSQGADEEYYEPGLYSRASRVSPPVDPTIYTAWNARMISSYLLASRVLNDPALQAHALQALDYLCKHMIHHDGSTFHYVINEKACLSGQLADQVWMIQALLDAHELDSTRGYLETALTLMHFSCQVLQDSQNALFYDCPEDPLAIGRLALREQPLIENALAAWCLFRLSAYSQKQTFHDNAMRVLVGGLNKYYHSGIQGALYACIVAQASEQQWL</sequence>
<dbReference type="InterPro" id="IPR004879">
    <property type="entry name" value="Ssp411-like_TRX"/>
</dbReference>
<accession>A0A5J4KG41</accession>
<gene>
    <name evidence="2" type="ORF">KDW_05470</name>
</gene>
<dbReference type="Gene3D" id="1.50.10.10">
    <property type="match status" value="1"/>
</dbReference>
<dbReference type="InterPro" id="IPR012341">
    <property type="entry name" value="6hp_glycosidase-like_sf"/>
</dbReference>
<evidence type="ECO:0000313" key="3">
    <source>
        <dbReference type="Proteomes" id="UP000326912"/>
    </source>
</evidence>
<dbReference type="InterPro" id="IPR008928">
    <property type="entry name" value="6-hairpin_glycosidase_sf"/>
</dbReference>
<dbReference type="GO" id="GO:0005975">
    <property type="term" value="P:carbohydrate metabolic process"/>
    <property type="evidence" value="ECO:0007669"/>
    <property type="project" value="InterPro"/>
</dbReference>
<dbReference type="SUPFAM" id="SSF52833">
    <property type="entry name" value="Thioredoxin-like"/>
    <property type="match status" value="1"/>
</dbReference>
<name>A0A5J4KG41_9CHLR</name>
<dbReference type="Proteomes" id="UP000326912">
    <property type="component" value="Unassembled WGS sequence"/>
</dbReference>
<proteinExistence type="predicted"/>
<dbReference type="PANTHER" id="PTHR42899:SF1">
    <property type="entry name" value="SPERMATOGENESIS-ASSOCIATED PROTEIN 20"/>
    <property type="match status" value="1"/>
</dbReference>
<evidence type="ECO:0000259" key="1">
    <source>
        <dbReference type="Pfam" id="PF03190"/>
    </source>
</evidence>
<dbReference type="SUPFAM" id="SSF48208">
    <property type="entry name" value="Six-hairpin glycosidases"/>
    <property type="match status" value="1"/>
</dbReference>
<dbReference type="EMBL" id="BKZW01000001">
    <property type="protein sequence ID" value="GER86385.1"/>
    <property type="molecule type" value="Genomic_DNA"/>
</dbReference>
<dbReference type="Gene3D" id="3.40.30.10">
    <property type="entry name" value="Glutaredoxin"/>
    <property type="match status" value="1"/>
</dbReference>
<dbReference type="InterPro" id="IPR036249">
    <property type="entry name" value="Thioredoxin-like_sf"/>
</dbReference>
<evidence type="ECO:0000313" key="2">
    <source>
        <dbReference type="EMBL" id="GER86385.1"/>
    </source>
</evidence>
<reference evidence="2 3" key="1">
    <citation type="submission" date="2019-10" db="EMBL/GenBank/DDBJ databases">
        <title>Dictyobacter vulcani sp. nov., within the class Ktedonobacteria, isolated from soil of volcanic Mt. Zao.</title>
        <authorList>
            <person name="Zheng Y."/>
            <person name="Wang C.M."/>
            <person name="Sakai Y."/>
            <person name="Abe K."/>
            <person name="Yokota A."/>
            <person name="Yabe S."/>
        </authorList>
    </citation>
    <scope>NUCLEOTIDE SEQUENCE [LARGE SCALE GENOMIC DNA]</scope>
    <source>
        <strain evidence="2 3">W12</strain>
    </source>
</reference>
<dbReference type="PANTHER" id="PTHR42899">
    <property type="entry name" value="SPERMATOGENESIS-ASSOCIATED PROTEIN 20"/>
    <property type="match status" value="1"/>
</dbReference>
<dbReference type="InterPro" id="IPR024705">
    <property type="entry name" value="Ssp411"/>
</dbReference>
<dbReference type="AlphaFoldDB" id="A0A5J4KG41"/>
<organism evidence="2 3">
    <name type="scientific">Dictyobacter vulcani</name>
    <dbReference type="NCBI Taxonomy" id="2607529"/>
    <lineage>
        <taxon>Bacteria</taxon>
        <taxon>Bacillati</taxon>
        <taxon>Chloroflexota</taxon>
        <taxon>Ktedonobacteria</taxon>
        <taxon>Ktedonobacterales</taxon>
        <taxon>Dictyobacteraceae</taxon>
        <taxon>Dictyobacter</taxon>
    </lineage>
</organism>